<sequence>MKLLVLAALLACCQTHDQCYDQAKKLDSCKSLWDNPYTNSYSYTCSGTEITCSSNNEECEAFICNCDLNAATCFSKVPYNAENKNLDTKKYCQD</sequence>
<keyword evidence="8 21" id="KW-0106">Calcium</keyword>
<organism evidence="27 28">
    <name type="scientific">Propithecus coquereli</name>
    <name type="common">Coquerel's sifaka</name>
    <name type="synonym">Propithecus verreauxi coquereli</name>
    <dbReference type="NCBI Taxonomy" id="379532"/>
    <lineage>
        <taxon>Eukaryota</taxon>
        <taxon>Metazoa</taxon>
        <taxon>Chordata</taxon>
        <taxon>Craniata</taxon>
        <taxon>Vertebrata</taxon>
        <taxon>Euteleostomi</taxon>
        <taxon>Mammalia</taxon>
        <taxon>Eutheria</taxon>
        <taxon>Euarchontoglires</taxon>
        <taxon>Primates</taxon>
        <taxon>Strepsirrhini</taxon>
        <taxon>Lemuriformes</taxon>
        <taxon>Indriidae</taxon>
        <taxon>Propithecus</taxon>
    </lineage>
</organism>
<dbReference type="GO" id="GO:0048146">
    <property type="term" value="P:positive regulation of fibroblast proliferation"/>
    <property type="evidence" value="ECO:0007669"/>
    <property type="project" value="TreeGrafter"/>
</dbReference>
<evidence type="ECO:0000256" key="5">
    <source>
        <dbReference type="ARBA" id="ARBA00022525"/>
    </source>
</evidence>
<evidence type="ECO:0000313" key="28">
    <source>
        <dbReference type="Proteomes" id="UP000233160"/>
    </source>
</evidence>
<dbReference type="Ensembl" id="ENSPCOT00000016516.1">
    <property type="protein sequence ID" value="ENSPCOP00000006033.1"/>
    <property type="gene ID" value="ENSPCOG00000014095.1"/>
</dbReference>
<comment type="similarity">
    <text evidence="2 23">Belongs to the phospholipase A2 family.</text>
</comment>
<evidence type="ECO:0000256" key="23">
    <source>
        <dbReference type="RuleBase" id="RU003654"/>
    </source>
</evidence>
<comment type="catalytic activity">
    <reaction evidence="12">
        <text>N,1-dihexadecanoyl-2-(9Z,12Z-octadecadienoyl)-sn-glycero-3-phosphoethanolamine + H2O = N,1-dihexadecanoyl-sn-glycero-3-phosphoethanolamine + (9Z,12Z)-octadecadienoate + H(+)</text>
        <dbReference type="Rhea" id="RHEA:56424"/>
        <dbReference type="ChEBI" id="CHEBI:15377"/>
        <dbReference type="ChEBI" id="CHEBI:15378"/>
        <dbReference type="ChEBI" id="CHEBI:30245"/>
        <dbReference type="ChEBI" id="CHEBI:85334"/>
        <dbReference type="ChEBI" id="CHEBI:85335"/>
    </reaction>
    <physiologicalReaction direction="left-to-right" evidence="12">
        <dbReference type="Rhea" id="RHEA:56425"/>
    </physiologicalReaction>
</comment>
<dbReference type="GO" id="GO:0046470">
    <property type="term" value="P:phosphatidylcholine metabolic process"/>
    <property type="evidence" value="ECO:0007669"/>
    <property type="project" value="UniProtKB-ARBA"/>
</dbReference>
<dbReference type="OMA" id="DENNACE"/>
<dbReference type="Pfam" id="PF00068">
    <property type="entry name" value="Phospholip_A2_1"/>
    <property type="match status" value="1"/>
</dbReference>
<feature type="binding site" evidence="21">
    <location>
        <position position="17"/>
    </location>
    <ligand>
        <name>Ca(2+)</name>
        <dbReference type="ChEBI" id="CHEBI:29108"/>
    </ligand>
</feature>
<dbReference type="PROSITE" id="PS00119">
    <property type="entry name" value="PA2_ASP"/>
    <property type="match status" value="1"/>
</dbReference>
<dbReference type="InterPro" id="IPR033113">
    <property type="entry name" value="PLA2_histidine"/>
</dbReference>
<evidence type="ECO:0000256" key="16">
    <source>
        <dbReference type="ARBA" id="ARBA00048227"/>
    </source>
</evidence>
<proteinExistence type="inferred from homology"/>
<evidence type="ECO:0000256" key="25">
    <source>
        <dbReference type="SAM" id="SignalP"/>
    </source>
</evidence>
<evidence type="ECO:0000256" key="6">
    <source>
        <dbReference type="ARBA" id="ARBA00022723"/>
    </source>
</evidence>
<comment type="catalytic activity">
    <reaction evidence="16">
        <text>1,2-dihexadecanoyl-sn-glycero-3-phosphocholine + H2O = 1-hexadecanoyl-sn-glycero-3-phosphocholine + hexadecanoate + H(+)</text>
        <dbReference type="Rhea" id="RHEA:41223"/>
        <dbReference type="ChEBI" id="CHEBI:7896"/>
        <dbReference type="ChEBI" id="CHEBI:15377"/>
        <dbReference type="ChEBI" id="CHEBI:15378"/>
        <dbReference type="ChEBI" id="CHEBI:72998"/>
        <dbReference type="ChEBI" id="CHEBI:72999"/>
    </reaction>
    <physiologicalReaction direction="left-to-right" evidence="16">
        <dbReference type="Rhea" id="RHEA:41224"/>
    </physiologicalReaction>
</comment>
<accession>A0A2K6EWF0</accession>
<comment type="subcellular location">
    <subcellularLocation>
        <location evidence="1 24">Secreted</location>
    </subcellularLocation>
</comment>
<comment type="catalytic activity">
    <reaction evidence="14">
        <text>1,2-ditetradecanoyl-sn-glycero-3-phosphocholine + H2O = 1-tetradecanoyl-sn-glycero-3-phosphocholine + tetradecanoate + H(+)</text>
        <dbReference type="Rhea" id="RHEA:54456"/>
        <dbReference type="ChEBI" id="CHEBI:15377"/>
        <dbReference type="ChEBI" id="CHEBI:15378"/>
        <dbReference type="ChEBI" id="CHEBI:30807"/>
        <dbReference type="ChEBI" id="CHEBI:45240"/>
        <dbReference type="ChEBI" id="CHEBI:64489"/>
    </reaction>
</comment>
<dbReference type="PANTHER" id="PTHR11716">
    <property type="entry name" value="PHOSPHOLIPASE A2 FAMILY MEMBER"/>
    <property type="match status" value="1"/>
</dbReference>
<evidence type="ECO:0000256" key="20">
    <source>
        <dbReference type="PIRSR" id="PIRSR601211-1"/>
    </source>
</evidence>
<reference evidence="27" key="2">
    <citation type="submission" date="2025-09" db="UniProtKB">
        <authorList>
            <consortium name="Ensembl"/>
        </authorList>
    </citation>
    <scope>IDENTIFICATION</scope>
</reference>
<evidence type="ECO:0000256" key="22">
    <source>
        <dbReference type="PIRSR" id="PIRSR601211-3"/>
    </source>
</evidence>
<feature type="domain" description="Phospholipase A2-like central" evidence="26">
    <location>
        <begin position="1"/>
        <end position="93"/>
    </location>
</feature>
<evidence type="ECO:0000256" key="9">
    <source>
        <dbReference type="ARBA" id="ARBA00023098"/>
    </source>
</evidence>
<dbReference type="GO" id="GO:0005576">
    <property type="term" value="C:extracellular region"/>
    <property type="evidence" value="ECO:0007669"/>
    <property type="project" value="UniProtKB-SubCell"/>
</dbReference>
<name>A0A2K6EWF0_PROCO</name>
<dbReference type="STRING" id="379532.ENSPCOP00000006033"/>
<dbReference type="GeneTree" id="ENSGT00940000154885"/>
<keyword evidence="9 24" id="KW-0443">Lipid metabolism</keyword>
<dbReference type="GO" id="GO:0005102">
    <property type="term" value="F:signaling receptor binding"/>
    <property type="evidence" value="ECO:0007669"/>
    <property type="project" value="UniProtKB-ARBA"/>
</dbReference>
<evidence type="ECO:0000256" key="2">
    <source>
        <dbReference type="ARBA" id="ARBA00007056"/>
    </source>
</evidence>
<comment type="catalytic activity">
    <reaction evidence="18">
        <text>1-hexadecanoyl-2-(9Z-octadecenoyl)-sn-glycero-3-phosphocholine + H2O = 1-hexadecanoyl-sn-glycero-3-phosphocholine + (9Z)-octadecenoate + H(+)</text>
        <dbReference type="Rhea" id="RHEA:38779"/>
        <dbReference type="ChEBI" id="CHEBI:15377"/>
        <dbReference type="ChEBI" id="CHEBI:15378"/>
        <dbReference type="ChEBI" id="CHEBI:30823"/>
        <dbReference type="ChEBI" id="CHEBI:72998"/>
        <dbReference type="ChEBI" id="CHEBI:73001"/>
    </reaction>
    <physiologicalReaction direction="left-to-right" evidence="18">
        <dbReference type="Rhea" id="RHEA:38780"/>
    </physiologicalReaction>
</comment>
<evidence type="ECO:0000256" key="12">
    <source>
        <dbReference type="ARBA" id="ARBA00047535"/>
    </source>
</evidence>
<comment type="catalytic activity">
    <reaction evidence="19">
        <text>1-hexadecanoyl-2-(9Z,12Z-octadecadienoyl)-sn-glycero-3-phosphoethanolamine + H2O = 1-hexadecanoyl-sn-glycero-3-phosphoethanolamine + (9Z,12Z)-octadecadienoate + H(+)</text>
        <dbReference type="Rhea" id="RHEA:40815"/>
        <dbReference type="ChEBI" id="CHEBI:15377"/>
        <dbReference type="ChEBI" id="CHEBI:15378"/>
        <dbReference type="ChEBI" id="CHEBI:30245"/>
        <dbReference type="ChEBI" id="CHEBI:73004"/>
        <dbReference type="ChEBI" id="CHEBI:73008"/>
    </reaction>
    <physiologicalReaction direction="left-to-right" evidence="19">
        <dbReference type="Rhea" id="RHEA:40816"/>
    </physiologicalReaction>
</comment>
<dbReference type="AlphaFoldDB" id="A0A2K6EWF0"/>
<comment type="catalytic activity">
    <reaction evidence="24">
        <text>a 1,2-diacyl-sn-glycero-3-phosphocholine + H2O = a 1-acyl-sn-glycero-3-phosphocholine + a fatty acid + H(+)</text>
        <dbReference type="Rhea" id="RHEA:15801"/>
        <dbReference type="ChEBI" id="CHEBI:15377"/>
        <dbReference type="ChEBI" id="CHEBI:15378"/>
        <dbReference type="ChEBI" id="CHEBI:28868"/>
        <dbReference type="ChEBI" id="CHEBI:57643"/>
        <dbReference type="ChEBI" id="CHEBI:58168"/>
        <dbReference type="EC" id="3.1.1.4"/>
    </reaction>
</comment>
<dbReference type="GO" id="GO:0050482">
    <property type="term" value="P:arachidonate secretion"/>
    <property type="evidence" value="ECO:0007669"/>
    <property type="project" value="InterPro"/>
</dbReference>
<evidence type="ECO:0000256" key="21">
    <source>
        <dbReference type="PIRSR" id="PIRSR601211-2"/>
    </source>
</evidence>
<evidence type="ECO:0000256" key="15">
    <source>
        <dbReference type="ARBA" id="ARBA00048221"/>
    </source>
</evidence>
<evidence type="ECO:0000256" key="4">
    <source>
        <dbReference type="ARBA" id="ARBA00021721"/>
    </source>
</evidence>
<evidence type="ECO:0000256" key="14">
    <source>
        <dbReference type="ARBA" id="ARBA00048029"/>
    </source>
</evidence>
<dbReference type="PROSITE" id="PS00118">
    <property type="entry name" value="PA2_HIS"/>
    <property type="match status" value="1"/>
</dbReference>
<evidence type="ECO:0000256" key="18">
    <source>
        <dbReference type="ARBA" id="ARBA00048699"/>
    </source>
</evidence>
<evidence type="ECO:0000259" key="26">
    <source>
        <dbReference type="SMART" id="SM00085"/>
    </source>
</evidence>
<evidence type="ECO:0000256" key="13">
    <source>
        <dbReference type="ARBA" id="ARBA00048015"/>
    </source>
</evidence>
<keyword evidence="6 21" id="KW-0479">Metal-binding</keyword>
<dbReference type="Gene3D" id="1.20.90.10">
    <property type="entry name" value="Phospholipase A2 domain"/>
    <property type="match status" value="1"/>
</dbReference>
<feature type="disulfide bond" evidence="22">
    <location>
        <begin position="19"/>
        <end position="66"/>
    </location>
</feature>
<keyword evidence="10 22" id="KW-1015">Disulfide bond</keyword>
<dbReference type="PRINTS" id="PR00389">
    <property type="entry name" value="PHPHLIPASEA2"/>
</dbReference>
<evidence type="ECO:0000256" key="8">
    <source>
        <dbReference type="ARBA" id="ARBA00022837"/>
    </source>
</evidence>
<dbReference type="GO" id="GO:0047498">
    <property type="term" value="F:calcium-dependent phospholipase A2 activity"/>
    <property type="evidence" value="ECO:0007669"/>
    <property type="project" value="TreeGrafter"/>
</dbReference>
<feature type="disulfide bond" evidence="22">
    <location>
        <begin position="29"/>
        <end position="59"/>
    </location>
</feature>
<evidence type="ECO:0000256" key="10">
    <source>
        <dbReference type="ARBA" id="ARBA00023157"/>
    </source>
</evidence>
<feature type="signal peptide" evidence="25">
    <location>
        <begin position="1"/>
        <end position="15"/>
    </location>
</feature>
<evidence type="ECO:0000256" key="3">
    <source>
        <dbReference type="ARBA" id="ARBA00013278"/>
    </source>
</evidence>
<evidence type="ECO:0000256" key="11">
    <source>
        <dbReference type="ARBA" id="ARBA00023264"/>
    </source>
</evidence>
<evidence type="ECO:0000256" key="17">
    <source>
        <dbReference type="ARBA" id="ARBA00048373"/>
    </source>
</evidence>
<dbReference type="GO" id="GO:0006633">
    <property type="term" value="P:fatty acid biosynthetic process"/>
    <property type="evidence" value="ECO:0007669"/>
    <property type="project" value="TreeGrafter"/>
</dbReference>
<dbReference type="SMART" id="SM00085">
    <property type="entry name" value="PA2c"/>
    <property type="match status" value="1"/>
</dbReference>
<evidence type="ECO:0000256" key="24">
    <source>
        <dbReference type="RuleBase" id="RU361236"/>
    </source>
</evidence>
<reference evidence="27" key="1">
    <citation type="submission" date="2025-08" db="UniProtKB">
        <authorList>
            <consortium name="Ensembl"/>
        </authorList>
    </citation>
    <scope>IDENTIFICATION</scope>
</reference>
<comment type="catalytic activity">
    <reaction evidence="15">
        <text>N-hexadecanoyl-1,2-di-(9Z-octadecenoyl)-sn-glycero-3-phosphoethanolamine + H2O = N-hexadecanoyl-1-(9Z-octadecenoyl)-sn-glycero-3-phosphoethanolamine + (9Z)-octadecenoate + H(+)</text>
        <dbReference type="Rhea" id="RHEA:45424"/>
        <dbReference type="ChEBI" id="CHEBI:15377"/>
        <dbReference type="ChEBI" id="CHEBI:15378"/>
        <dbReference type="ChEBI" id="CHEBI:30823"/>
        <dbReference type="ChEBI" id="CHEBI:78097"/>
        <dbReference type="ChEBI" id="CHEBI:85217"/>
    </reaction>
    <physiologicalReaction direction="left-to-right" evidence="15">
        <dbReference type="Rhea" id="RHEA:45425"/>
    </physiologicalReaction>
</comment>
<comment type="catalytic activity">
    <reaction evidence="13">
        <text>1-hexadecanoyl-2-(9Z-octadecenoyl)-sn-glycero-3-phospho-(1'-sn-glycerol) + H2O = 1-hexadecanoyl-sn-glycero-3-phospho-(1'-sn-glycerol) + (9Z)-octadecenoate + H(+)</text>
        <dbReference type="Rhea" id="RHEA:40919"/>
        <dbReference type="ChEBI" id="CHEBI:15377"/>
        <dbReference type="ChEBI" id="CHEBI:15378"/>
        <dbReference type="ChEBI" id="CHEBI:30823"/>
        <dbReference type="ChEBI" id="CHEBI:72841"/>
        <dbReference type="ChEBI" id="CHEBI:75158"/>
    </reaction>
    <physiologicalReaction direction="left-to-right" evidence="13">
        <dbReference type="Rhea" id="RHEA:40920"/>
    </physiologicalReaction>
</comment>
<dbReference type="SUPFAM" id="SSF48619">
    <property type="entry name" value="Phospholipase A2, PLA2"/>
    <property type="match status" value="1"/>
</dbReference>
<gene>
    <name evidence="27" type="primary">PLA2G1B</name>
</gene>
<dbReference type="PANTHER" id="PTHR11716:SF94">
    <property type="entry name" value="PHOSPHOLIPASE A2"/>
    <property type="match status" value="1"/>
</dbReference>
<dbReference type="InterPro" id="IPR036444">
    <property type="entry name" value="PLipase_A2_dom_sf"/>
</dbReference>
<dbReference type="Proteomes" id="UP000233160">
    <property type="component" value="Unassembled WGS sequence"/>
</dbReference>
<feature type="active site" evidence="20">
    <location>
        <position position="67"/>
    </location>
</feature>
<evidence type="ECO:0000256" key="1">
    <source>
        <dbReference type="ARBA" id="ARBA00004613"/>
    </source>
</evidence>
<feature type="chain" id="PRO_5014429723" description="Phospholipase A2" evidence="25">
    <location>
        <begin position="16"/>
        <end position="94"/>
    </location>
</feature>
<feature type="disulfide bond" evidence="22">
    <location>
        <begin position="12"/>
        <end position="73"/>
    </location>
</feature>
<evidence type="ECO:0000313" key="27">
    <source>
        <dbReference type="Ensembl" id="ENSPCOP00000006033.1"/>
    </source>
</evidence>
<dbReference type="FunFam" id="1.20.90.10:FF:000011">
    <property type="entry name" value="Phospholipase A(2)"/>
    <property type="match status" value="1"/>
</dbReference>
<keyword evidence="28" id="KW-1185">Reference proteome</keyword>
<dbReference type="GO" id="GO:0005509">
    <property type="term" value="F:calcium ion binding"/>
    <property type="evidence" value="ECO:0007669"/>
    <property type="project" value="InterPro"/>
</dbReference>
<evidence type="ECO:0000256" key="7">
    <source>
        <dbReference type="ARBA" id="ARBA00022801"/>
    </source>
</evidence>
<feature type="active site" evidence="20">
    <location>
        <position position="16"/>
    </location>
</feature>
<keyword evidence="5 24" id="KW-0964">Secreted</keyword>
<dbReference type="InterPro" id="IPR001211">
    <property type="entry name" value="PLA2"/>
</dbReference>
<keyword evidence="11" id="KW-1208">Phospholipid metabolism</keyword>
<evidence type="ECO:0000256" key="19">
    <source>
        <dbReference type="ARBA" id="ARBA00049039"/>
    </source>
</evidence>
<dbReference type="GO" id="GO:0005543">
    <property type="term" value="F:phospholipid binding"/>
    <property type="evidence" value="ECO:0007669"/>
    <property type="project" value="TreeGrafter"/>
</dbReference>
<feature type="disulfide bond" evidence="22">
    <location>
        <begin position="52"/>
        <end position="64"/>
    </location>
</feature>
<comment type="cofactor">
    <cofactor evidence="21">
        <name>Ca(2+)</name>
        <dbReference type="ChEBI" id="CHEBI:29108"/>
    </cofactor>
    <text evidence="21">Binds 1 Ca(2+) ion per subunit.</text>
</comment>
<keyword evidence="25" id="KW-0732">Signal</keyword>
<keyword evidence="7 24" id="KW-0378">Hydrolase</keyword>
<dbReference type="GO" id="GO:0016042">
    <property type="term" value="P:lipid catabolic process"/>
    <property type="evidence" value="ECO:0007669"/>
    <property type="project" value="InterPro"/>
</dbReference>
<dbReference type="EC" id="3.1.1.4" evidence="3 24"/>
<protein>
    <recommendedName>
        <fullName evidence="4 24">Phospholipase A2</fullName>
        <ecNumber evidence="3 24">3.1.1.4</ecNumber>
    </recommendedName>
</protein>
<comment type="catalytic activity">
    <reaction evidence="17">
        <text>1-hexadecanoyl-2-(5Z,8Z,11Z,14Z-eicosatetraenoyl)-sn-glycero-3-phosphocholine + H2O = 1-hexadecanoyl-sn-glycero-3-phosphocholine + (5Z,8Z,11Z,14Z)-eicosatetraenoate + H(+)</text>
        <dbReference type="Rhea" id="RHEA:40427"/>
        <dbReference type="ChEBI" id="CHEBI:15377"/>
        <dbReference type="ChEBI" id="CHEBI:15378"/>
        <dbReference type="ChEBI" id="CHEBI:32395"/>
        <dbReference type="ChEBI" id="CHEBI:72998"/>
        <dbReference type="ChEBI" id="CHEBI:73003"/>
    </reaction>
    <physiologicalReaction direction="left-to-right" evidence="17">
        <dbReference type="Rhea" id="RHEA:40428"/>
    </physiologicalReaction>
</comment>
<dbReference type="InterPro" id="IPR016090">
    <property type="entry name" value="PLA2-like_dom"/>
</dbReference>
<dbReference type="InterPro" id="IPR033112">
    <property type="entry name" value="PLA2_Asp_AS"/>
</dbReference>